<dbReference type="RefSeq" id="WP_128355451.1">
    <property type="nucleotide sequence ID" value="NZ_CP022987.1"/>
</dbReference>
<evidence type="ECO:0000313" key="2">
    <source>
        <dbReference type="EMBL" id="QAA94456.1"/>
    </source>
</evidence>
<dbReference type="AlphaFoldDB" id="A0A410GDT7"/>
<dbReference type="Pfam" id="PF03230">
    <property type="entry name" value="Antirestrict"/>
    <property type="match status" value="1"/>
</dbReference>
<keyword evidence="3" id="KW-1185">Reference proteome</keyword>
<organism evidence="2 3">
    <name type="scientific">Pollutimonas thiosulfatoxidans</name>
    <dbReference type="NCBI Taxonomy" id="2028345"/>
    <lineage>
        <taxon>Bacteria</taxon>
        <taxon>Pseudomonadati</taxon>
        <taxon>Pseudomonadota</taxon>
        <taxon>Betaproteobacteria</taxon>
        <taxon>Burkholderiales</taxon>
        <taxon>Alcaligenaceae</taxon>
        <taxon>Pollutimonas</taxon>
    </lineage>
</organism>
<sequence length="32" mass="3884">MRHNDMLIERYHGLCQYVGQHPESSQIWRAID</sequence>
<comment type="similarity">
    <text evidence="1">Belongs to the antirestriction protein family.</text>
</comment>
<dbReference type="Gene3D" id="3.30.70.3580">
    <property type="entry name" value="Antirestriction protein"/>
    <property type="match status" value="1"/>
</dbReference>
<dbReference type="InterPro" id="IPR004914">
    <property type="entry name" value="Antirestrict"/>
</dbReference>
<dbReference type="KEGG" id="pus:CKA81_11910"/>
<reference evidence="2 3" key="1">
    <citation type="submission" date="2017-08" db="EMBL/GenBank/DDBJ databases">
        <authorList>
            <person name="Park S.-J."/>
            <person name="Kim H."/>
        </authorList>
    </citation>
    <scope>NUCLEOTIDE SEQUENCE [LARGE SCALE GENOMIC DNA]</scope>
    <source>
        <strain evidence="3">ye3</strain>
    </source>
</reference>
<proteinExistence type="inferred from homology"/>
<accession>A0A410GDT7</accession>
<dbReference type="EMBL" id="CP022987">
    <property type="protein sequence ID" value="QAA94456.1"/>
    <property type="molecule type" value="Genomic_DNA"/>
</dbReference>
<dbReference type="Proteomes" id="UP000283474">
    <property type="component" value="Chromosome"/>
</dbReference>
<dbReference type="OrthoDB" id="1164967at2"/>
<gene>
    <name evidence="2" type="ORF">CKA81_11910</name>
</gene>
<evidence type="ECO:0000256" key="1">
    <source>
        <dbReference type="ARBA" id="ARBA00008618"/>
    </source>
</evidence>
<evidence type="ECO:0000313" key="3">
    <source>
        <dbReference type="Proteomes" id="UP000283474"/>
    </source>
</evidence>
<protein>
    <submittedName>
        <fullName evidence="2">Uncharacterized protein</fullName>
    </submittedName>
</protein>
<dbReference type="InterPro" id="IPR042297">
    <property type="entry name" value="Antirestriction_sf"/>
</dbReference>
<name>A0A410GDT7_9BURK</name>